<feature type="region of interest" description="Disordered" evidence="1">
    <location>
        <begin position="372"/>
        <end position="392"/>
    </location>
</feature>
<dbReference type="InterPro" id="IPR019196">
    <property type="entry name" value="ABC_transp_unknown"/>
</dbReference>
<dbReference type="InterPro" id="IPR029062">
    <property type="entry name" value="Class_I_gatase-like"/>
</dbReference>
<evidence type="ECO:0000256" key="1">
    <source>
        <dbReference type="SAM" id="MobiDB-lite"/>
    </source>
</evidence>
<feature type="transmembrane region" description="Helical" evidence="2">
    <location>
        <begin position="20"/>
        <end position="40"/>
    </location>
</feature>
<keyword evidence="2" id="KW-0472">Membrane</keyword>
<dbReference type="EMBL" id="JACOPE010000001">
    <property type="protein sequence ID" value="MBC5682495.1"/>
    <property type="molecule type" value="Genomic_DNA"/>
</dbReference>
<dbReference type="SUPFAM" id="SSF52317">
    <property type="entry name" value="Class I glutamine amidotransferase-like"/>
    <property type="match status" value="1"/>
</dbReference>
<keyword evidence="6" id="KW-1185">Reference proteome</keyword>
<evidence type="ECO:0000259" key="3">
    <source>
        <dbReference type="Pfam" id="PF09822"/>
    </source>
</evidence>
<organism evidence="5 6">
    <name type="scientific">Ruminococcus hominis</name>
    <dbReference type="NCBI Taxonomy" id="2763065"/>
    <lineage>
        <taxon>Bacteria</taxon>
        <taxon>Bacillati</taxon>
        <taxon>Bacillota</taxon>
        <taxon>Clostridia</taxon>
        <taxon>Eubacteriales</taxon>
        <taxon>Oscillospiraceae</taxon>
        <taxon>Ruminococcus</taxon>
    </lineage>
</organism>
<keyword evidence="2" id="KW-1133">Transmembrane helix</keyword>
<dbReference type="InterPro" id="IPR055396">
    <property type="entry name" value="DUF7088"/>
</dbReference>
<dbReference type="RefSeq" id="WP_186864488.1">
    <property type="nucleotide sequence ID" value="NZ_JACOPE010000001.1"/>
</dbReference>
<keyword evidence="2" id="KW-0812">Transmembrane</keyword>
<evidence type="ECO:0000256" key="2">
    <source>
        <dbReference type="SAM" id="Phobius"/>
    </source>
</evidence>
<dbReference type="Pfam" id="PF23357">
    <property type="entry name" value="DUF7088"/>
    <property type="match status" value="1"/>
</dbReference>
<protein>
    <submittedName>
        <fullName evidence="5">GldG family protein</fullName>
    </submittedName>
</protein>
<feature type="compositionally biased region" description="Acidic residues" evidence="1">
    <location>
        <begin position="375"/>
        <end position="387"/>
    </location>
</feature>
<comment type="caution">
    <text evidence="5">The sequence shown here is derived from an EMBL/GenBank/DDBJ whole genome shotgun (WGS) entry which is preliminary data.</text>
</comment>
<name>A0ABR7G6G8_9FIRM</name>
<sequence length="481" mass="52589">MEKIKKLFQTTGTKQGSFSIGVTAIVIAIVVVTNMIIGQLPEKYRNIDVSSTKIYEISDTSKDLLKELDHKVTLTVLAVKDETDDRITTFLSKYAGLSKNVSVKWIDPVLHPSALTENNAEKDTIVVKCEDTGKSTTVAFSDIIVQDMSSYYYTGSASESEFDGEGQLTSAINYVTSDASQTVYRTSGHGESTFSTTISDLMKKNNYNVEELNLVMNTEIPDDCDLLMMYAPTNDLSQEEADVLKNYLKSGGKVMLILGDTTSEQLPNLMGILSDYGMKEADGYIADPKRCYQGNAYYLFPQLSVSGDLANGISSQMVLLANTHGLELSDPARDTISVNAFMSTTNNAYAVTEDAQTEGSYTLGVVATESISKDDGDDTKDENSTDDSETRKSRLTVISSASMIDSQITDAFTTLENTTLFMNAVTANFDGVKNISIEPKSLSVEYNTVQHSGLLSLLVIFGVPIVLLIGGFSVWYRRRKA</sequence>
<gene>
    <name evidence="5" type="ORF">H8S40_02685</name>
</gene>
<feature type="domain" description="DUF7088" evidence="4">
    <location>
        <begin position="52"/>
        <end position="145"/>
    </location>
</feature>
<evidence type="ECO:0000313" key="6">
    <source>
        <dbReference type="Proteomes" id="UP000631576"/>
    </source>
</evidence>
<evidence type="ECO:0000313" key="5">
    <source>
        <dbReference type="EMBL" id="MBC5682495.1"/>
    </source>
</evidence>
<dbReference type="Pfam" id="PF09822">
    <property type="entry name" value="ABC_transp_aux"/>
    <property type="match status" value="1"/>
</dbReference>
<accession>A0ABR7G6G8</accession>
<dbReference type="Proteomes" id="UP000631576">
    <property type="component" value="Unassembled WGS sequence"/>
</dbReference>
<reference evidence="5 6" key="1">
    <citation type="submission" date="2020-08" db="EMBL/GenBank/DDBJ databases">
        <title>Genome public.</title>
        <authorList>
            <person name="Liu C."/>
            <person name="Sun Q."/>
        </authorList>
    </citation>
    <scope>NUCLEOTIDE SEQUENCE [LARGE SCALE GENOMIC DNA]</scope>
    <source>
        <strain evidence="5 6">NSJ-13</strain>
    </source>
</reference>
<feature type="domain" description="ABC-type uncharacterised transport system" evidence="3">
    <location>
        <begin position="182"/>
        <end position="262"/>
    </location>
</feature>
<evidence type="ECO:0000259" key="4">
    <source>
        <dbReference type="Pfam" id="PF23357"/>
    </source>
</evidence>
<proteinExistence type="predicted"/>
<feature type="transmembrane region" description="Helical" evidence="2">
    <location>
        <begin position="454"/>
        <end position="476"/>
    </location>
</feature>